<dbReference type="Gene3D" id="2.30.29.30">
    <property type="entry name" value="Pleckstrin-homology domain (PH domain)/Phosphotyrosine-binding domain (PTB)"/>
    <property type="match status" value="1"/>
</dbReference>
<dbReference type="PROSITE" id="PS50197">
    <property type="entry name" value="BEACH"/>
    <property type="match status" value="1"/>
</dbReference>
<dbReference type="InterPro" id="IPR050865">
    <property type="entry name" value="BEACH_Domain"/>
</dbReference>
<evidence type="ECO:0000256" key="3">
    <source>
        <dbReference type="PROSITE-ProRule" id="PRU00221"/>
    </source>
</evidence>
<dbReference type="Gene3D" id="2.60.120.200">
    <property type="match status" value="1"/>
</dbReference>
<dbReference type="RefSeq" id="XP_038073344.1">
    <property type="nucleotide sequence ID" value="XM_038217416.1"/>
</dbReference>
<evidence type="ECO:0008006" key="9">
    <source>
        <dbReference type="Google" id="ProtNLM"/>
    </source>
</evidence>
<dbReference type="SUPFAM" id="SSF48371">
    <property type="entry name" value="ARM repeat"/>
    <property type="match status" value="2"/>
</dbReference>
<keyword evidence="8" id="KW-1185">Reference proteome</keyword>
<dbReference type="OMA" id="IVFKVME"/>
<feature type="domain" description="BEACH-type PH" evidence="6">
    <location>
        <begin position="1914"/>
        <end position="2012"/>
    </location>
</feature>
<dbReference type="Gene3D" id="1.25.10.10">
    <property type="entry name" value="Leucine-rich Repeat Variant"/>
    <property type="match status" value="1"/>
</dbReference>
<dbReference type="PANTHER" id="PTHR13743">
    <property type="entry name" value="BEIGE/BEACH-RELATED"/>
    <property type="match status" value="1"/>
</dbReference>
<feature type="compositionally biased region" description="Low complexity" evidence="4">
    <location>
        <begin position="1326"/>
        <end position="1338"/>
    </location>
</feature>
<feature type="repeat" description="WD" evidence="3">
    <location>
        <begin position="2470"/>
        <end position="2503"/>
    </location>
</feature>
<dbReference type="Pfam" id="PF02138">
    <property type="entry name" value="Beach"/>
    <property type="match status" value="1"/>
</dbReference>
<protein>
    <recommendedName>
        <fullName evidence="9">Neurobeachin-like protein 1</fullName>
    </recommendedName>
</protein>
<dbReference type="SMART" id="SM01026">
    <property type="entry name" value="Beach"/>
    <property type="match status" value="1"/>
</dbReference>
<evidence type="ECO:0000259" key="5">
    <source>
        <dbReference type="PROSITE" id="PS50197"/>
    </source>
</evidence>
<organism evidence="7 8">
    <name type="scientific">Patiria miniata</name>
    <name type="common">Bat star</name>
    <name type="synonym">Asterina miniata</name>
    <dbReference type="NCBI Taxonomy" id="46514"/>
    <lineage>
        <taxon>Eukaryota</taxon>
        <taxon>Metazoa</taxon>
        <taxon>Echinodermata</taxon>
        <taxon>Eleutherozoa</taxon>
        <taxon>Asterozoa</taxon>
        <taxon>Asteroidea</taxon>
        <taxon>Valvatacea</taxon>
        <taxon>Valvatida</taxon>
        <taxon>Asterinidae</taxon>
        <taxon>Patiria</taxon>
    </lineage>
</organism>
<dbReference type="EnsemblMetazoa" id="XM_038217416.1">
    <property type="protein sequence ID" value="XP_038073344.1"/>
    <property type="gene ID" value="LOC119741600"/>
</dbReference>
<dbReference type="PROSITE" id="PS51783">
    <property type="entry name" value="PH_BEACH"/>
    <property type="match status" value="1"/>
</dbReference>
<evidence type="ECO:0000313" key="7">
    <source>
        <dbReference type="EnsemblMetazoa" id="XP_038073344.1"/>
    </source>
</evidence>
<dbReference type="PROSITE" id="PS50082">
    <property type="entry name" value="WD_REPEATS_2"/>
    <property type="match status" value="1"/>
</dbReference>
<evidence type="ECO:0000259" key="6">
    <source>
        <dbReference type="PROSITE" id="PS51783"/>
    </source>
</evidence>
<dbReference type="InterPro" id="IPR023362">
    <property type="entry name" value="PH-BEACH_dom"/>
</dbReference>
<evidence type="ECO:0000256" key="2">
    <source>
        <dbReference type="ARBA" id="ARBA00022737"/>
    </source>
</evidence>
<proteinExistence type="predicted"/>
<dbReference type="CDD" id="cd06071">
    <property type="entry name" value="Beach"/>
    <property type="match status" value="1"/>
</dbReference>
<dbReference type="InterPro" id="IPR015943">
    <property type="entry name" value="WD40/YVTN_repeat-like_dom_sf"/>
</dbReference>
<dbReference type="SUPFAM" id="SSF50729">
    <property type="entry name" value="PH domain-like"/>
    <property type="match status" value="1"/>
</dbReference>
<dbReference type="InterPro" id="IPR036372">
    <property type="entry name" value="BEACH_dom_sf"/>
</dbReference>
<keyword evidence="1 3" id="KW-0853">WD repeat</keyword>
<dbReference type="GO" id="GO:0016020">
    <property type="term" value="C:membrane"/>
    <property type="evidence" value="ECO:0007669"/>
    <property type="project" value="TreeGrafter"/>
</dbReference>
<feature type="compositionally biased region" description="Polar residues" evidence="4">
    <location>
        <begin position="1426"/>
        <end position="1443"/>
    </location>
</feature>
<feature type="domain" description="BEACH" evidence="5">
    <location>
        <begin position="2025"/>
        <end position="2316"/>
    </location>
</feature>
<feature type="region of interest" description="Disordered" evidence="4">
    <location>
        <begin position="1286"/>
        <end position="1461"/>
    </location>
</feature>
<dbReference type="Pfam" id="PF20426">
    <property type="entry name" value="NBCH_WD40"/>
    <property type="match status" value="1"/>
</dbReference>
<dbReference type="InterPro" id="IPR001680">
    <property type="entry name" value="WD40_rpt"/>
</dbReference>
<feature type="region of interest" description="Disordered" evidence="4">
    <location>
        <begin position="881"/>
        <end position="909"/>
    </location>
</feature>
<dbReference type="PANTHER" id="PTHR13743:SF112">
    <property type="entry name" value="BEACH DOMAIN-CONTAINING PROTEIN"/>
    <property type="match status" value="1"/>
</dbReference>
<dbReference type="SUPFAM" id="SSF50978">
    <property type="entry name" value="WD40 repeat-like"/>
    <property type="match status" value="1"/>
</dbReference>
<dbReference type="InterPro" id="IPR046852">
    <property type="entry name" value="Neurobeachin_a-sol"/>
</dbReference>
<keyword evidence="2" id="KW-0677">Repeat</keyword>
<dbReference type="InterPro" id="IPR011993">
    <property type="entry name" value="PH-like_dom_sf"/>
</dbReference>
<dbReference type="InterPro" id="IPR011989">
    <property type="entry name" value="ARM-like"/>
</dbReference>
<evidence type="ECO:0000313" key="8">
    <source>
        <dbReference type="Proteomes" id="UP000887568"/>
    </source>
</evidence>
<accession>A0A914BBE7</accession>
<dbReference type="InterPro" id="IPR036322">
    <property type="entry name" value="WD40_repeat_dom_sf"/>
</dbReference>
<dbReference type="Pfam" id="PF20425">
    <property type="entry name" value="Neurobeachin"/>
    <property type="match status" value="1"/>
</dbReference>
<dbReference type="CDD" id="cd01201">
    <property type="entry name" value="PH_BEACH"/>
    <property type="match status" value="1"/>
</dbReference>
<dbReference type="InterPro" id="IPR000409">
    <property type="entry name" value="BEACH_dom"/>
</dbReference>
<evidence type="ECO:0000256" key="4">
    <source>
        <dbReference type="SAM" id="MobiDB-lite"/>
    </source>
</evidence>
<dbReference type="SUPFAM" id="SSF81837">
    <property type="entry name" value="BEACH domain"/>
    <property type="match status" value="1"/>
</dbReference>
<dbReference type="SMART" id="SM00320">
    <property type="entry name" value="WD40"/>
    <property type="match status" value="3"/>
</dbReference>
<sequence length="2704" mass="303395">MLYTSTSDVQFFRQYLERFTEDYNREIDLEFRHLEEGQPLEGPGMAKLPGNILQVMTKQLDGCAQQCAESESSTVSQDTIDFAVQIVQALTIICRHHDNLALVASCEYLKYIVPMTSNIIKKMTAADDWSELGLCLQMSCSEDGDRSSMVSYITHVLHLFECMYDPYHVWRKQHKNLQVNPSLFKHRPSILSVELVPFFYDCLQEGTWQLLQSLDIHVRVIHMFGAVLTGSQDNAQVAVCPATVDVLFGLLDTPVPGSDLTMAQAGNPQQVQELALKCIVQMIIAIHGCPAEQRQVELSEIIQQLLQKLSSDNVPHQLQLAIFRSIPQILHSRRKLPLQEAFVSADVFSTLINIIEKAIQSGNKRQLTGFFCLHIMAAVMADCSLAKTTFRETTGYHRLSLLLIELGQPSEQLIGALLDMMVDTTFKAEAKHVLHNTGAAHILMRLLPLIKAEDLQISLSNSLASCCTQSDYNRMQCCNDGILSTVLDALETRESLHRKTQERLIILTEALGSYSISSTQLKRLIGLMRGSDDQSLSPQCLRLMYAQSIMARKEGKQGAHHYFDLQETLSGITIPVVRKWPGHGFTFHTWICLNNTPVTAAAIEHGFYRRQLYSFFTGNCAGFEAFFTHDGVLVVAVCTKKEYYTVSLTDFPISDNKWHCVDITHISSRRPFGQSQLCIYVDGHLRLTSQLKFPVISEPFIHCRIGYPIALTGPQHQSTEDPNPSTTFSFHSSRLHFPFKLPTSRGSTANDANESPVAMVPAHMKDMEWGEPRSLQGQLGSVCVFHDVLTPVQIKKFYALGANMTLFQSEDSDISDLSSKLLLYYHGKACRDLMCLDLAPAHLYNGRLKGHSCDTWDVKDVLNCIGGVQVLFPLLELATQENETGQSPPPTDSDEDDVDNPEPIGKQLSEDDWEVVQDEQIDLRYEKNHVAGFLTLLKNMCVGHPINQDMLHKSQGIATIGALLQKVDSSLIDVNVLIAIKQLVEAVCFGKPSLLKQAHRNILFDFRIWSKSAFGIRIGHIQYISTIIKDEKKRFRRNFGVQFLLDTIRTYYSPSTTDLSAEEARIIRSAMLGLVHFYVYRQINHKELSAIINFITAVEDEILIGEVLDTLITLLESTGKDQLYLLLFEEGQGDLLYALLTKKDYTDALRVRVFKIFSLMLRTTKVYEKSKHRMRLMDIGFSGLTLLMGEMPVTMPIAKNMVEMVTEGHINYAGLLAALQLLHRASSLIKLEACTQLLHILYTEKDSKVKLAKVPGWQDTLVRLFVKDASTGPDIGLDLNGLALTPQSIPTTPTTPHRNQLDTTNGNAQGASQSFVLPDAGDSQATGDSDTMGDDTSSIADSEDIMSQPIPRVVVGPDTPDTPDSLSYSESLSAVSSDGNFGLFAGPQGDNSQELGGESDGSLPTGSWPGGDYDGPNSPGSGLDVTLTSRSATLRPSHLNLNTPGDAPGEDESPEGSAACERTQETLADTLTEVVAQLMWRGVAGSDEEAWAARGQVLVSLSKLSEKYELLRPAIQVKRHILEKLLEVSANDIKNCGSHDRAAHEENALWMMKLVQDFLFEENAGDGQAWSYKLAEAVVDVIDALGIWEDTQASDEWTEMSQLCLRIMLGCTARDDFEVCATAAAKLHLMLQTRPIPSSSEACFLLGSLDAALMRSLNAEERETYSYLVPLTSAMIELYHNQLGMPDFLPHLPTTGTSPTFFEDFQSYCRSEEWRTYVEKQVQPFMQEYVTVNFANISAKMGKLWRKCFDKMNTDIHRRERERGESKLRFQSKIIEPFNALCKTETVRHASILNKLQNQHQSTLRQWRASKRFLTGERGAWAERTDEHIYWKLSSQENFSRMRLKLTQNFMFDLHIEASQMRDNTGPVIEPADTLALEIVKEARVSDMELQDDRLGDEEWNIISESTETEQGGTVKEKTVVSEECNLITLIDVIPGKLEVTTTHVYFYDSSPDKEENSGQDFKWSLSHLREVHLRRYNLRRSAIEIFFISQTNYFINFTNKKTRNKTYSRILSLKPPNLYYTGAKSPADLLKSSTLTNKWVSREISNFDYLMQLNTIAGRTYNDLSQYPVFPWILCDYTSETLDLTDSKIYRDLSKPVGVVNPKNIEEVQSKFENFEDPSGTIDKFHYGTHYSNAAGVMHYLVRIEPFTSLHIQLQSGKFDCADRQFHSIPSLWDTLMENPNDVKELIPEFFYMPEFLENRNNFHLGYLQTGEDVNDVILPKWASSPEDFIYKHRQALESEHVSANLHHWIDLIFGYRQKGPAAIEALNVFYYCTYEGAVDLDAIKDPLEREAVEGMINNFGQTPCQLLKEPHPKRLSIDEISKKASKNQTQLLNVFDHLNELKAFFVEVSTSDSDPLVYVNVPRSQPKSFIYQGMPDAMVTVTEKGTLGSHGWLPYDKSISNYFTFERDSSLINAKIRKSVSGPFAPGLKVTPSLFVTTHDAKLLLTGGHWDNSLRVFNVAKGKLLAHVVRHTDIVTCLALDNCGMQLMTGSRDTTCMIWEIAYQGGVACGVGSQPVQTLYGHDDEVCCVAISTELDMAVSASKDSTVIIHTIMKGHYVRTLRPPVLDPQAPITIPCLALSDEGHVAAVCTPQYSKKTSQDLCSVHVYSINGKHICDTTLSSKIIHIDITEEFLLTADDKGTLTIRRLFGLEVCTTMPLYVPIHCVSVVPTKSQILVGLRDGKLIIVAVDRPAEARKLPLLGR</sequence>
<reference evidence="7" key="1">
    <citation type="submission" date="2022-11" db="UniProtKB">
        <authorList>
            <consortium name="EnsemblMetazoa"/>
        </authorList>
    </citation>
    <scope>IDENTIFICATION</scope>
</reference>
<dbReference type="InterPro" id="IPR046851">
    <property type="entry name" value="NBCH_WD40"/>
</dbReference>
<dbReference type="GO" id="GO:0005829">
    <property type="term" value="C:cytosol"/>
    <property type="evidence" value="ECO:0007669"/>
    <property type="project" value="TreeGrafter"/>
</dbReference>
<dbReference type="InterPro" id="IPR019775">
    <property type="entry name" value="WD40_repeat_CS"/>
</dbReference>
<dbReference type="Gene3D" id="2.130.10.10">
    <property type="entry name" value="YVTN repeat-like/Quinoprotein amine dehydrogenase"/>
    <property type="match status" value="1"/>
</dbReference>
<dbReference type="PROSITE" id="PS00678">
    <property type="entry name" value="WD_REPEATS_1"/>
    <property type="match status" value="1"/>
</dbReference>
<dbReference type="GeneID" id="119741600"/>
<evidence type="ECO:0000256" key="1">
    <source>
        <dbReference type="ARBA" id="ARBA00022574"/>
    </source>
</evidence>
<dbReference type="Pfam" id="PF14844">
    <property type="entry name" value="PH_BEACH"/>
    <property type="match status" value="1"/>
</dbReference>
<dbReference type="InterPro" id="IPR013320">
    <property type="entry name" value="ConA-like_dom_sf"/>
</dbReference>
<dbReference type="InterPro" id="IPR031570">
    <property type="entry name" value="NBEA/BDCP_DUF4704"/>
</dbReference>
<dbReference type="Pfam" id="PF15787">
    <property type="entry name" value="DUF4704"/>
    <property type="match status" value="1"/>
</dbReference>
<dbReference type="SUPFAM" id="SSF49899">
    <property type="entry name" value="Concanavalin A-like lectins/glucanases"/>
    <property type="match status" value="1"/>
</dbReference>
<name>A0A914BBE7_PATMI</name>
<dbReference type="GO" id="GO:0008104">
    <property type="term" value="P:intracellular protein localization"/>
    <property type="evidence" value="ECO:0007669"/>
    <property type="project" value="TreeGrafter"/>
</dbReference>
<dbReference type="InterPro" id="IPR016024">
    <property type="entry name" value="ARM-type_fold"/>
</dbReference>
<dbReference type="Proteomes" id="UP000887568">
    <property type="component" value="Unplaced"/>
</dbReference>
<dbReference type="FunFam" id="1.10.1540.10:FF:000001">
    <property type="entry name" value="neurobeachin isoform X1"/>
    <property type="match status" value="1"/>
</dbReference>
<feature type="compositionally biased region" description="Polar residues" evidence="4">
    <location>
        <begin position="1297"/>
        <end position="1315"/>
    </location>
</feature>
<feature type="compositionally biased region" description="Low complexity" evidence="4">
    <location>
        <begin position="1365"/>
        <end position="1377"/>
    </location>
</feature>
<dbReference type="OrthoDB" id="26681at2759"/>
<dbReference type="Gene3D" id="1.10.1540.10">
    <property type="entry name" value="BEACH domain"/>
    <property type="match status" value="1"/>
</dbReference>
<dbReference type="GO" id="GO:0019901">
    <property type="term" value="F:protein kinase binding"/>
    <property type="evidence" value="ECO:0007669"/>
    <property type="project" value="TreeGrafter"/>
</dbReference>
<dbReference type="Pfam" id="PF16057">
    <property type="entry name" value="DUF4800"/>
    <property type="match status" value="1"/>
</dbReference>